<evidence type="ECO:0000259" key="1">
    <source>
        <dbReference type="Pfam" id="PF13395"/>
    </source>
</evidence>
<dbReference type="GO" id="GO:0004519">
    <property type="term" value="F:endonuclease activity"/>
    <property type="evidence" value="ECO:0007669"/>
    <property type="project" value="UniProtKB-KW"/>
</dbReference>
<evidence type="ECO:0000313" key="2">
    <source>
        <dbReference type="EMBL" id="MFD2203824.1"/>
    </source>
</evidence>
<dbReference type="RefSeq" id="WP_380806853.1">
    <property type="nucleotide sequence ID" value="NZ_JBHUIV010000034.1"/>
</dbReference>
<dbReference type="Proteomes" id="UP001597414">
    <property type="component" value="Unassembled WGS sequence"/>
</dbReference>
<keyword evidence="3" id="KW-1185">Reference proteome</keyword>
<proteinExistence type="predicted"/>
<dbReference type="PROSITE" id="PS51257">
    <property type="entry name" value="PROKAR_LIPOPROTEIN"/>
    <property type="match status" value="1"/>
</dbReference>
<accession>A0ABW5BE82</accession>
<keyword evidence="2" id="KW-0378">Hydrolase</keyword>
<dbReference type="Gene3D" id="1.10.30.50">
    <property type="match status" value="1"/>
</dbReference>
<keyword evidence="2" id="KW-0255">Endonuclease</keyword>
<organism evidence="2 3">
    <name type="scientific">Shivajiella indica</name>
    <dbReference type="NCBI Taxonomy" id="872115"/>
    <lineage>
        <taxon>Bacteria</taxon>
        <taxon>Pseudomonadati</taxon>
        <taxon>Bacteroidota</taxon>
        <taxon>Cytophagia</taxon>
        <taxon>Cytophagales</taxon>
        <taxon>Cyclobacteriaceae</taxon>
        <taxon>Shivajiella</taxon>
    </lineage>
</organism>
<evidence type="ECO:0000313" key="3">
    <source>
        <dbReference type="Proteomes" id="UP001597414"/>
    </source>
</evidence>
<comment type="caution">
    <text evidence="2">The sequence shown here is derived from an EMBL/GenBank/DDBJ whole genome shotgun (WGS) entry which is preliminary data.</text>
</comment>
<protein>
    <submittedName>
        <fullName evidence="2">HNH endonuclease domain-containing protein</fullName>
    </submittedName>
</protein>
<reference evidence="3" key="1">
    <citation type="journal article" date="2019" name="Int. J. Syst. Evol. Microbiol.">
        <title>The Global Catalogue of Microorganisms (GCM) 10K type strain sequencing project: providing services to taxonomists for standard genome sequencing and annotation.</title>
        <authorList>
            <consortium name="The Broad Institute Genomics Platform"/>
            <consortium name="The Broad Institute Genome Sequencing Center for Infectious Disease"/>
            <person name="Wu L."/>
            <person name="Ma J."/>
        </authorList>
    </citation>
    <scope>NUCLEOTIDE SEQUENCE [LARGE SCALE GENOMIC DNA]</scope>
    <source>
        <strain evidence="3">KCTC 19812</strain>
    </source>
</reference>
<dbReference type="InterPro" id="IPR003615">
    <property type="entry name" value="HNH_nuc"/>
</dbReference>
<sequence>MEFPKDSNLPTHLLASCFDSTSATYKYYWFLSILDCLNGEKRIIEKRDLFARMVAIPWYTVNYFQVSFGKQDVIHRAVENIKRIENISIEEHKSVIVEKLVQSQNQETQKTLNHFNNQVPHWFLAPWLKGEKLISRIYSRSQGFENDCLYALYPNHVEINSSWIPYLIQNIRFLRDFCFWNLAIFLQKRNPGLPDVPSKLIKPPSRSPLTNQRKNFWNLFFDEVGTMKCIYTGENLNKSNYVVEHFIPHRYVCHDLIWNLVPADSSFNSTKSDKIPVLEDFFDDFYEIHRKAIEIVSIKDPKSNYLFEYLDIFQGVQDIQKLSESFEKEKFRKTFNPMVLMAINNGFQSLAKS</sequence>
<dbReference type="Pfam" id="PF13395">
    <property type="entry name" value="HNH_4"/>
    <property type="match status" value="1"/>
</dbReference>
<keyword evidence="2" id="KW-0540">Nuclease</keyword>
<feature type="domain" description="HNH nuclease" evidence="1">
    <location>
        <begin position="229"/>
        <end position="276"/>
    </location>
</feature>
<gene>
    <name evidence="2" type="ORF">ACFSKV_19765</name>
</gene>
<name>A0ABW5BE82_9BACT</name>
<dbReference type="EMBL" id="JBHUIV010000034">
    <property type="protein sequence ID" value="MFD2203824.1"/>
    <property type="molecule type" value="Genomic_DNA"/>
</dbReference>